<dbReference type="EMBL" id="VULZ01000010">
    <property type="protein sequence ID" value="MSS15317.1"/>
    <property type="molecule type" value="Genomic_DNA"/>
</dbReference>
<evidence type="ECO:0000256" key="1">
    <source>
        <dbReference type="SAM" id="Phobius"/>
    </source>
</evidence>
<dbReference type="Gene3D" id="2.60.320.10">
    <property type="entry name" value="N-utilization substance G protein NusG, insert domain"/>
    <property type="match status" value="1"/>
</dbReference>
<comment type="caution">
    <text evidence="2">The sequence shown here is derived from an EMBL/GenBank/DDBJ whole genome shotgun (WGS) entry which is preliminary data.</text>
</comment>
<accession>A0A6L5X710</accession>
<evidence type="ECO:0000313" key="3">
    <source>
        <dbReference type="Proteomes" id="UP000481852"/>
    </source>
</evidence>
<sequence length="164" mass="17722">MAESRNHGVSQQCSLTISKALGTSMIEKDKEAKSAYNRSDRQIRRNDLLLIGGLALLSVILLIIPIVTAVKPKSPALLIQVDGKEYGTYPLTTDRDIEINDSNVCRIQNGKVKMISADCPDQICIQESAIDENGGTIVCLPNKIVLSIVDAKESEGGELDGVAR</sequence>
<name>A0A6L5X710_9FIRM</name>
<dbReference type="Pfam" id="PF07009">
    <property type="entry name" value="NusG_II"/>
    <property type="match status" value="1"/>
</dbReference>
<proteinExistence type="predicted"/>
<keyword evidence="1" id="KW-0472">Membrane</keyword>
<dbReference type="Proteomes" id="UP000481852">
    <property type="component" value="Unassembled WGS sequence"/>
</dbReference>
<dbReference type="AlphaFoldDB" id="A0A6L5X710"/>
<reference evidence="2 3" key="1">
    <citation type="submission" date="2019-08" db="EMBL/GenBank/DDBJ databases">
        <title>In-depth cultivation of the pig gut microbiome towards novel bacterial diversity and tailored functional studies.</title>
        <authorList>
            <person name="Wylensek D."/>
            <person name="Hitch T.C.A."/>
            <person name="Clavel T."/>
        </authorList>
    </citation>
    <scope>NUCLEOTIDE SEQUENCE [LARGE SCALE GENOMIC DNA]</scope>
    <source>
        <strain evidence="2 3">Oil+RF-744-WCA-WT-11</strain>
    </source>
</reference>
<keyword evidence="1" id="KW-0812">Transmembrane</keyword>
<feature type="transmembrane region" description="Helical" evidence="1">
    <location>
        <begin position="48"/>
        <end position="70"/>
    </location>
</feature>
<gene>
    <name evidence="2" type="ORF">FYJ35_09760</name>
</gene>
<protein>
    <submittedName>
        <fullName evidence="2">NusG domain II-containing protein</fullName>
    </submittedName>
</protein>
<dbReference type="CDD" id="cd09911">
    <property type="entry name" value="Lin0431_like"/>
    <property type="match status" value="1"/>
</dbReference>
<keyword evidence="3" id="KW-1185">Reference proteome</keyword>
<organism evidence="2 3">
    <name type="scientific">Porcincola intestinalis</name>
    <dbReference type="NCBI Taxonomy" id="2606632"/>
    <lineage>
        <taxon>Bacteria</taxon>
        <taxon>Bacillati</taxon>
        <taxon>Bacillota</taxon>
        <taxon>Clostridia</taxon>
        <taxon>Lachnospirales</taxon>
        <taxon>Lachnospiraceae</taxon>
        <taxon>Porcincola</taxon>
    </lineage>
</organism>
<keyword evidence="1" id="KW-1133">Transmembrane helix</keyword>
<evidence type="ECO:0000313" key="2">
    <source>
        <dbReference type="EMBL" id="MSS15317.1"/>
    </source>
</evidence>
<dbReference type="InterPro" id="IPR038690">
    <property type="entry name" value="NusG_2_sf"/>
</dbReference>